<keyword evidence="2" id="KW-1185">Reference proteome</keyword>
<organism evidence="1 2">
    <name type="scientific">Populus trichocarpa</name>
    <name type="common">Western balsam poplar</name>
    <name type="synonym">Populus balsamifera subsp. trichocarpa</name>
    <dbReference type="NCBI Taxonomy" id="3694"/>
    <lineage>
        <taxon>Eukaryota</taxon>
        <taxon>Viridiplantae</taxon>
        <taxon>Streptophyta</taxon>
        <taxon>Embryophyta</taxon>
        <taxon>Tracheophyta</taxon>
        <taxon>Spermatophyta</taxon>
        <taxon>Magnoliopsida</taxon>
        <taxon>eudicotyledons</taxon>
        <taxon>Gunneridae</taxon>
        <taxon>Pentapetalae</taxon>
        <taxon>rosids</taxon>
        <taxon>fabids</taxon>
        <taxon>Malpighiales</taxon>
        <taxon>Salicaceae</taxon>
        <taxon>Saliceae</taxon>
        <taxon>Populus</taxon>
    </lineage>
</organism>
<dbReference type="EMBL" id="CM009299">
    <property type="protein sequence ID" value="RQO96553.1"/>
    <property type="molecule type" value="Genomic_DNA"/>
</dbReference>
<gene>
    <name evidence="1" type="ORF">POPTR_010G109650</name>
</gene>
<evidence type="ECO:0000313" key="1">
    <source>
        <dbReference type="EMBL" id="RQO96553.1"/>
    </source>
</evidence>
<evidence type="ECO:0000313" key="2">
    <source>
        <dbReference type="Proteomes" id="UP000006729"/>
    </source>
</evidence>
<name>A0A3N7FM22_POPTR</name>
<protein>
    <submittedName>
        <fullName evidence="1">Uncharacterized protein</fullName>
    </submittedName>
</protein>
<dbReference type="InParanoid" id="A0A3N7FM22"/>
<dbReference type="Proteomes" id="UP000006729">
    <property type="component" value="Chromosome 10"/>
</dbReference>
<proteinExistence type="predicted"/>
<accession>A0A3N7FM22</accession>
<dbReference type="AlphaFoldDB" id="A0A3N7FM22"/>
<sequence length="44" mass="5427">MTWSNLNLRCCPCFLNLCVWTTLRCWLPVMYNVGVKDVLHFYWW</sequence>
<reference evidence="1 2" key="1">
    <citation type="journal article" date="2006" name="Science">
        <title>The genome of black cottonwood, Populus trichocarpa (Torr. &amp; Gray).</title>
        <authorList>
            <person name="Tuskan G.A."/>
            <person name="Difazio S."/>
            <person name="Jansson S."/>
            <person name="Bohlmann J."/>
            <person name="Grigoriev I."/>
            <person name="Hellsten U."/>
            <person name="Putnam N."/>
            <person name="Ralph S."/>
            <person name="Rombauts S."/>
            <person name="Salamov A."/>
            <person name="Schein J."/>
            <person name="Sterck L."/>
            <person name="Aerts A."/>
            <person name="Bhalerao R.R."/>
            <person name="Bhalerao R.P."/>
            <person name="Blaudez D."/>
            <person name="Boerjan W."/>
            <person name="Brun A."/>
            <person name="Brunner A."/>
            <person name="Busov V."/>
            <person name="Campbell M."/>
            <person name="Carlson J."/>
            <person name="Chalot M."/>
            <person name="Chapman J."/>
            <person name="Chen G.L."/>
            <person name="Cooper D."/>
            <person name="Coutinho P.M."/>
            <person name="Couturier J."/>
            <person name="Covert S."/>
            <person name="Cronk Q."/>
            <person name="Cunningham R."/>
            <person name="Davis J."/>
            <person name="Degroeve S."/>
            <person name="Dejardin A."/>
            <person name="Depamphilis C."/>
            <person name="Detter J."/>
            <person name="Dirks B."/>
            <person name="Dubchak I."/>
            <person name="Duplessis S."/>
            <person name="Ehlting J."/>
            <person name="Ellis B."/>
            <person name="Gendler K."/>
            <person name="Goodstein D."/>
            <person name="Gribskov M."/>
            <person name="Grimwood J."/>
            <person name="Groover A."/>
            <person name="Gunter L."/>
            <person name="Hamberger B."/>
            <person name="Heinze B."/>
            <person name="Helariutta Y."/>
            <person name="Henrissat B."/>
            <person name="Holligan D."/>
            <person name="Holt R."/>
            <person name="Huang W."/>
            <person name="Islam-Faridi N."/>
            <person name="Jones S."/>
            <person name="Jones-Rhoades M."/>
            <person name="Jorgensen R."/>
            <person name="Joshi C."/>
            <person name="Kangasjarvi J."/>
            <person name="Karlsson J."/>
            <person name="Kelleher C."/>
            <person name="Kirkpatrick R."/>
            <person name="Kirst M."/>
            <person name="Kohler A."/>
            <person name="Kalluri U."/>
            <person name="Larimer F."/>
            <person name="Leebens-Mack J."/>
            <person name="Leple J.C."/>
            <person name="Locascio P."/>
            <person name="Lou Y."/>
            <person name="Lucas S."/>
            <person name="Martin F."/>
            <person name="Montanini B."/>
            <person name="Napoli C."/>
            <person name="Nelson D.R."/>
            <person name="Nelson C."/>
            <person name="Nieminen K."/>
            <person name="Nilsson O."/>
            <person name="Pereda V."/>
            <person name="Peter G."/>
            <person name="Philippe R."/>
            <person name="Pilate G."/>
            <person name="Poliakov A."/>
            <person name="Razumovskaya J."/>
            <person name="Richardson P."/>
            <person name="Rinaldi C."/>
            <person name="Ritland K."/>
            <person name="Rouze P."/>
            <person name="Ryaboy D."/>
            <person name="Schmutz J."/>
            <person name="Schrader J."/>
            <person name="Segerman B."/>
            <person name="Shin H."/>
            <person name="Siddiqui A."/>
            <person name="Sterky F."/>
            <person name="Terry A."/>
            <person name="Tsai C.J."/>
            <person name="Uberbacher E."/>
            <person name="Unneberg P."/>
            <person name="Vahala J."/>
            <person name="Wall K."/>
            <person name="Wessler S."/>
            <person name="Yang G."/>
            <person name="Yin T."/>
            <person name="Douglas C."/>
            <person name="Marra M."/>
            <person name="Sandberg G."/>
            <person name="Van de Peer Y."/>
            <person name="Rokhsar D."/>
        </authorList>
    </citation>
    <scope>NUCLEOTIDE SEQUENCE [LARGE SCALE GENOMIC DNA]</scope>
    <source>
        <strain evidence="2">cv. Nisqually</strain>
    </source>
</reference>